<evidence type="ECO:0000256" key="2">
    <source>
        <dbReference type="ARBA" id="ARBA00009262"/>
    </source>
</evidence>
<evidence type="ECO:0000256" key="9">
    <source>
        <dbReference type="ARBA" id="ARBA00023054"/>
    </source>
</evidence>
<name>A0A9P4M7J0_9PEZI</name>
<reference evidence="13" key="1">
    <citation type="journal article" date="2020" name="Stud. Mycol.">
        <title>101 Dothideomycetes genomes: a test case for predicting lifestyles and emergence of pathogens.</title>
        <authorList>
            <person name="Haridas S."/>
            <person name="Albert R."/>
            <person name="Binder M."/>
            <person name="Bloem J."/>
            <person name="Labutti K."/>
            <person name="Salamov A."/>
            <person name="Andreopoulos B."/>
            <person name="Baker S."/>
            <person name="Barry K."/>
            <person name="Bills G."/>
            <person name="Bluhm B."/>
            <person name="Cannon C."/>
            <person name="Castanera R."/>
            <person name="Culley D."/>
            <person name="Daum C."/>
            <person name="Ezra D."/>
            <person name="Gonzalez J."/>
            <person name="Henrissat B."/>
            <person name="Kuo A."/>
            <person name="Liang C."/>
            <person name="Lipzen A."/>
            <person name="Lutzoni F."/>
            <person name="Magnuson J."/>
            <person name="Mondo S."/>
            <person name="Nolan M."/>
            <person name="Ohm R."/>
            <person name="Pangilinan J."/>
            <person name="Park H.-J."/>
            <person name="Ramirez L."/>
            <person name="Alfaro M."/>
            <person name="Sun H."/>
            <person name="Tritt A."/>
            <person name="Yoshinaga Y."/>
            <person name="Zwiers L.-H."/>
            <person name="Turgeon B."/>
            <person name="Goodwin S."/>
            <person name="Spatafora J."/>
            <person name="Crous P."/>
            <person name="Grigoriev I."/>
        </authorList>
    </citation>
    <scope>NUCLEOTIDE SEQUENCE</scope>
    <source>
        <strain evidence="13">CBS 133067</strain>
    </source>
</reference>
<dbReference type="InterPro" id="IPR041175">
    <property type="entry name" value="VLRF1/Vms1"/>
</dbReference>
<comment type="caution">
    <text evidence="13">The sequence shown here is derived from an EMBL/GenBank/DDBJ whole genome shotgun (WGS) entry which is preliminary data.</text>
</comment>
<dbReference type="SUPFAM" id="SSF48403">
    <property type="entry name" value="Ankyrin repeat"/>
    <property type="match status" value="1"/>
</dbReference>
<comment type="similarity">
    <text evidence="2 10">Belongs to the ANKZF1/VMS1 family.</text>
</comment>
<evidence type="ECO:0000256" key="3">
    <source>
        <dbReference type="ARBA" id="ARBA00022490"/>
    </source>
</evidence>
<dbReference type="GO" id="GO:0004519">
    <property type="term" value="F:endonuclease activity"/>
    <property type="evidence" value="ECO:0007669"/>
    <property type="project" value="UniProtKB-KW"/>
</dbReference>
<sequence length="664" mass="72849">MADKGSQLLERPLYVFDLPEEIISTLTVKQSSKVPVQSVVEETTRRKEKVTPEPRDDGTPAKATSCNLCGLSFANVQEQRDHIRSDLHGYNLKQKLKGLKPVGEAEFERLIGELDESISGSESSDSESDADDGQATSGKSNLSALLEKQARLSPGPDVEISGTKRKRGAGKPPLLWFTTPVLPENTSLGVYRAIFSDSVQAKEPDLVEALLRKQLVPSKAPNSASKQNDTGGVPLPGAQIGPHYFLCMIGGGHFAAMVIALTPKIGKKHTGVAERQATVIAHKTFHRYTTRRKQGGAQSANDNAKGNAHSAGSSLRRYNEAALTQEVRELLSQWKPMIDSAELLFVRATGSTNRNTLFGPYEGQVLRHNDPRNRGFPFSTRRATQAELMRCFVELTRVKVSQIDEAALAAAAAEAAQKEELSRSSTPKKAVDTSPAKSKEDEVAALHTNQLVALVRRSKAPAVLSYLSSNDLPASFNFFPASSQQNYHAPTPLHLAASINSAVVVSALLTKAQADPTILNGEGKTPFELAGDRATRDAFRVARRELGESKWDWSAAQVPTALSKSDADKRAERERQEEAAESAKEKARRKAETERLRAETEKAEQERIEKRIGKGRVVSAVPEKTGAEKREEEARGMTPEMRQRLERERRARAAEERIRRMQQG</sequence>
<evidence type="ECO:0000256" key="5">
    <source>
        <dbReference type="ARBA" id="ARBA00022737"/>
    </source>
</evidence>
<dbReference type="PROSITE" id="PS00028">
    <property type="entry name" value="ZINC_FINGER_C2H2_1"/>
    <property type="match status" value="1"/>
</dbReference>
<dbReference type="AlphaFoldDB" id="A0A9P4M7J0"/>
<evidence type="ECO:0000313" key="14">
    <source>
        <dbReference type="Proteomes" id="UP000799772"/>
    </source>
</evidence>
<evidence type="ECO:0000256" key="6">
    <source>
        <dbReference type="ARBA" id="ARBA00022759"/>
    </source>
</evidence>
<dbReference type="GO" id="GO:0005737">
    <property type="term" value="C:cytoplasm"/>
    <property type="evidence" value="ECO:0007669"/>
    <property type="project" value="UniProtKB-SubCell"/>
</dbReference>
<dbReference type="PANTHER" id="PTHR16036:SF2">
    <property type="entry name" value="TRNA ENDONUCLEASE ANKZF1"/>
    <property type="match status" value="1"/>
</dbReference>
<gene>
    <name evidence="13" type="ORF">NA57DRAFT_54825</name>
</gene>
<evidence type="ECO:0000256" key="8">
    <source>
        <dbReference type="ARBA" id="ARBA00023043"/>
    </source>
</evidence>
<dbReference type="GO" id="GO:0036503">
    <property type="term" value="P:ERAD pathway"/>
    <property type="evidence" value="ECO:0007669"/>
    <property type="project" value="TreeGrafter"/>
</dbReference>
<dbReference type="Proteomes" id="UP000799772">
    <property type="component" value="Unassembled WGS sequence"/>
</dbReference>
<dbReference type="OrthoDB" id="429841at2759"/>
<evidence type="ECO:0000256" key="4">
    <source>
        <dbReference type="ARBA" id="ARBA00022722"/>
    </source>
</evidence>
<dbReference type="PANTHER" id="PTHR16036">
    <property type="entry name" value="ANKYRIN REPEAT AND ZINC FINGER DOMAIN-CONTAINING PROTEIN 1"/>
    <property type="match status" value="1"/>
</dbReference>
<evidence type="ECO:0000259" key="12">
    <source>
        <dbReference type="PROSITE" id="PS52044"/>
    </source>
</evidence>
<feature type="compositionally biased region" description="Basic and acidic residues" evidence="11">
    <location>
        <begin position="42"/>
        <end position="59"/>
    </location>
</feature>
<keyword evidence="14" id="KW-1185">Reference proteome</keyword>
<feature type="active site" evidence="10">
    <location>
        <position position="298"/>
    </location>
</feature>
<feature type="region of interest" description="Disordered" evidence="11">
    <location>
        <begin position="557"/>
        <end position="664"/>
    </location>
</feature>
<feature type="compositionally biased region" description="Basic and acidic residues" evidence="11">
    <location>
        <begin position="565"/>
        <end position="612"/>
    </location>
</feature>
<evidence type="ECO:0000256" key="10">
    <source>
        <dbReference type="PROSITE-ProRule" id="PRU01389"/>
    </source>
</evidence>
<dbReference type="InterPro" id="IPR013087">
    <property type="entry name" value="Znf_C2H2_type"/>
</dbReference>
<evidence type="ECO:0000256" key="7">
    <source>
        <dbReference type="ARBA" id="ARBA00022801"/>
    </source>
</evidence>
<keyword evidence="7 10" id="KW-0378">Hydrolase</keyword>
<accession>A0A9P4M7J0</accession>
<keyword evidence="6 10" id="KW-0255">Endonuclease</keyword>
<comment type="domain">
    <text evidence="10">The VLRF1 domain mediates binding to the 60S ribosomal subunit.</text>
</comment>
<feature type="domain" description="VLRF1" evidence="12">
    <location>
        <begin position="240"/>
        <end position="398"/>
    </location>
</feature>
<feature type="region of interest" description="Disordered" evidence="11">
    <location>
        <begin position="116"/>
        <end position="171"/>
    </location>
</feature>
<dbReference type="GO" id="GO:0016787">
    <property type="term" value="F:hydrolase activity"/>
    <property type="evidence" value="ECO:0007669"/>
    <property type="project" value="UniProtKB-KW"/>
</dbReference>
<evidence type="ECO:0000256" key="1">
    <source>
        <dbReference type="ARBA" id="ARBA00004496"/>
    </source>
</evidence>
<evidence type="ECO:0000256" key="11">
    <source>
        <dbReference type="SAM" id="MobiDB-lite"/>
    </source>
</evidence>
<feature type="compositionally biased region" description="Basic and acidic residues" evidence="11">
    <location>
        <begin position="625"/>
        <end position="664"/>
    </location>
</feature>
<proteinExistence type="inferred from homology"/>
<feature type="compositionally biased region" description="Polar residues" evidence="11">
    <location>
        <begin position="134"/>
        <end position="143"/>
    </location>
</feature>
<dbReference type="InterPro" id="IPR047139">
    <property type="entry name" value="ANKZ1/VMS1"/>
</dbReference>
<feature type="region of interest" description="Disordered" evidence="11">
    <location>
        <begin position="39"/>
        <end position="62"/>
    </location>
</feature>
<keyword evidence="5" id="KW-0677">Repeat</keyword>
<organism evidence="13 14">
    <name type="scientific">Rhizodiscina lignyota</name>
    <dbReference type="NCBI Taxonomy" id="1504668"/>
    <lineage>
        <taxon>Eukaryota</taxon>
        <taxon>Fungi</taxon>
        <taxon>Dikarya</taxon>
        <taxon>Ascomycota</taxon>
        <taxon>Pezizomycotina</taxon>
        <taxon>Dothideomycetes</taxon>
        <taxon>Pleosporomycetidae</taxon>
        <taxon>Aulographales</taxon>
        <taxon>Rhizodiscinaceae</taxon>
        <taxon>Rhizodiscina</taxon>
    </lineage>
</organism>
<comment type="subcellular location">
    <subcellularLocation>
        <location evidence="1">Cytoplasm</location>
    </subcellularLocation>
</comment>
<dbReference type="Pfam" id="PF18826">
    <property type="entry name" value="bVLRF1"/>
    <property type="match status" value="1"/>
</dbReference>
<dbReference type="Gene3D" id="1.25.40.20">
    <property type="entry name" value="Ankyrin repeat-containing domain"/>
    <property type="match status" value="1"/>
</dbReference>
<evidence type="ECO:0000313" key="13">
    <source>
        <dbReference type="EMBL" id="KAF2100751.1"/>
    </source>
</evidence>
<feature type="region of interest" description="Disordered" evidence="11">
    <location>
        <begin position="417"/>
        <end position="441"/>
    </location>
</feature>
<keyword evidence="4 10" id="KW-0540">Nuclease</keyword>
<dbReference type="EMBL" id="ML978124">
    <property type="protein sequence ID" value="KAF2100751.1"/>
    <property type="molecule type" value="Genomic_DNA"/>
</dbReference>
<feature type="region of interest" description="Disordered" evidence="11">
    <location>
        <begin position="287"/>
        <end position="314"/>
    </location>
</feature>
<keyword evidence="8" id="KW-0040">ANK repeat</keyword>
<dbReference type="InterPro" id="IPR036770">
    <property type="entry name" value="Ankyrin_rpt-contain_sf"/>
</dbReference>
<keyword evidence="3 10" id="KW-0963">Cytoplasm</keyword>
<dbReference type="PROSITE" id="PS52044">
    <property type="entry name" value="VLRF1"/>
    <property type="match status" value="1"/>
</dbReference>
<protein>
    <recommendedName>
        <fullName evidence="12">VLRF1 domain-containing protein</fullName>
    </recommendedName>
</protein>
<keyword evidence="9" id="KW-0175">Coiled coil</keyword>